<feature type="compositionally biased region" description="Low complexity" evidence="1">
    <location>
        <begin position="900"/>
        <end position="911"/>
    </location>
</feature>
<feature type="compositionally biased region" description="Basic residues" evidence="1">
    <location>
        <begin position="601"/>
        <end position="611"/>
    </location>
</feature>
<dbReference type="AlphaFoldDB" id="A0A1Y2I258"/>
<dbReference type="Proteomes" id="UP000193411">
    <property type="component" value="Unassembled WGS sequence"/>
</dbReference>
<organism evidence="2 3">
    <name type="scientific">Catenaria anguillulae PL171</name>
    <dbReference type="NCBI Taxonomy" id="765915"/>
    <lineage>
        <taxon>Eukaryota</taxon>
        <taxon>Fungi</taxon>
        <taxon>Fungi incertae sedis</taxon>
        <taxon>Blastocladiomycota</taxon>
        <taxon>Blastocladiomycetes</taxon>
        <taxon>Blastocladiales</taxon>
        <taxon>Catenariaceae</taxon>
        <taxon>Catenaria</taxon>
    </lineage>
</organism>
<reference evidence="2 3" key="1">
    <citation type="submission" date="2016-07" db="EMBL/GenBank/DDBJ databases">
        <title>Pervasive Adenine N6-methylation of Active Genes in Fungi.</title>
        <authorList>
            <consortium name="DOE Joint Genome Institute"/>
            <person name="Mondo S.J."/>
            <person name="Dannebaum R.O."/>
            <person name="Kuo R.C."/>
            <person name="Labutti K."/>
            <person name="Haridas S."/>
            <person name="Kuo A."/>
            <person name="Salamov A."/>
            <person name="Ahrendt S.R."/>
            <person name="Lipzen A."/>
            <person name="Sullivan W."/>
            <person name="Andreopoulos W.B."/>
            <person name="Clum A."/>
            <person name="Lindquist E."/>
            <person name="Daum C."/>
            <person name="Ramamoorthy G.K."/>
            <person name="Gryganskyi A."/>
            <person name="Culley D."/>
            <person name="Magnuson J.K."/>
            <person name="James T.Y."/>
            <person name="O'Malley M.A."/>
            <person name="Stajich J.E."/>
            <person name="Spatafora J.W."/>
            <person name="Visel A."/>
            <person name="Grigoriev I.V."/>
        </authorList>
    </citation>
    <scope>NUCLEOTIDE SEQUENCE [LARGE SCALE GENOMIC DNA]</scope>
    <source>
        <strain evidence="2 3">PL171</strain>
    </source>
</reference>
<feature type="compositionally biased region" description="Polar residues" evidence="1">
    <location>
        <begin position="211"/>
        <end position="223"/>
    </location>
</feature>
<feature type="region of interest" description="Disordered" evidence="1">
    <location>
        <begin position="894"/>
        <end position="920"/>
    </location>
</feature>
<dbReference type="EMBL" id="MCFL01000002">
    <property type="protein sequence ID" value="ORZ40829.1"/>
    <property type="molecule type" value="Genomic_DNA"/>
</dbReference>
<feature type="compositionally biased region" description="Low complexity" evidence="1">
    <location>
        <begin position="173"/>
        <end position="182"/>
    </location>
</feature>
<comment type="caution">
    <text evidence="2">The sequence shown here is derived from an EMBL/GenBank/DDBJ whole genome shotgun (WGS) entry which is preliminary data.</text>
</comment>
<keyword evidence="3" id="KW-1185">Reference proteome</keyword>
<feature type="region of interest" description="Disordered" evidence="1">
    <location>
        <begin position="576"/>
        <end position="642"/>
    </location>
</feature>
<gene>
    <name evidence="2" type="ORF">BCR44DRAFT_1100987</name>
</gene>
<name>A0A1Y2I258_9FUNG</name>
<dbReference type="OrthoDB" id="5600375at2759"/>
<feature type="compositionally biased region" description="Polar residues" evidence="1">
    <location>
        <begin position="103"/>
        <end position="129"/>
    </location>
</feature>
<feature type="region of interest" description="Disordered" evidence="1">
    <location>
        <begin position="656"/>
        <end position="803"/>
    </location>
</feature>
<feature type="compositionally biased region" description="Low complexity" evidence="1">
    <location>
        <begin position="656"/>
        <end position="671"/>
    </location>
</feature>
<feature type="compositionally biased region" description="Polar residues" evidence="1">
    <location>
        <begin position="150"/>
        <end position="164"/>
    </location>
</feature>
<feature type="region of interest" description="Disordered" evidence="1">
    <location>
        <begin position="288"/>
        <end position="328"/>
    </location>
</feature>
<feature type="compositionally biased region" description="Low complexity" evidence="1">
    <location>
        <begin position="290"/>
        <end position="313"/>
    </location>
</feature>
<feature type="compositionally biased region" description="Low complexity" evidence="1">
    <location>
        <begin position="50"/>
        <end position="65"/>
    </location>
</feature>
<feature type="region of interest" description="Disordered" evidence="1">
    <location>
        <begin position="1"/>
        <end position="232"/>
    </location>
</feature>
<protein>
    <submittedName>
        <fullName evidence="2">Uncharacterized protein</fullName>
    </submittedName>
</protein>
<evidence type="ECO:0000313" key="2">
    <source>
        <dbReference type="EMBL" id="ORZ40829.1"/>
    </source>
</evidence>
<evidence type="ECO:0000313" key="3">
    <source>
        <dbReference type="Proteomes" id="UP000193411"/>
    </source>
</evidence>
<feature type="compositionally biased region" description="Acidic residues" evidence="1">
    <location>
        <begin position="130"/>
        <end position="142"/>
    </location>
</feature>
<feature type="compositionally biased region" description="Basic and acidic residues" evidence="1">
    <location>
        <begin position="759"/>
        <end position="773"/>
    </location>
</feature>
<proteinExistence type="predicted"/>
<feature type="compositionally biased region" description="Low complexity" evidence="1">
    <location>
        <begin position="7"/>
        <end position="31"/>
    </location>
</feature>
<feature type="compositionally biased region" description="Polar residues" evidence="1">
    <location>
        <begin position="714"/>
        <end position="723"/>
    </location>
</feature>
<evidence type="ECO:0000256" key="1">
    <source>
        <dbReference type="SAM" id="MobiDB-lite"/>
    </source>
</evidence>
<sequence length="984" mass="105575">MRHPKPAVSVASSSARNSTASTASTATANRSHQQPQGRTLQKKRSSTTLAMAKLQANAAAPAAGARRIRRKPVGSVRSVHPDIEFDSQPTSADEQNGRLEEGQAQSEYFESVNGQSAGTATPGIASSNVSDDDEDDDGDEQWELAPDQTIPRSPSPTLHRQQAPNRGMPSAFPQPQQHQQQLQHHHQQSPYMLHHPQFHAHLHGGGGASPAASNRTSVASSQYGGAPGTPSMSVVTTDVSSLNSSVLANAAALDRVGDHRRPSSGISDRPAHFRHSNLTDYSSIRSAQVSEMGGPSSSGAAGGRASNAGKAASEPVMQVSPTSTHVKFDSTRGRLSGCLVFTVRVAGVPAVADKPKPQALLGSPRDPTIIVEGKAEPTTNTWAWMGGSSTGSVRSNNAGGSVRRRAQAAHKQVGSIRGAGHGAPNLNAVPVRSSLRGANPDYFMGSVRSMRSVTFALEAEAEREMLEQQRIQQQQPAKKHTVQINFEFGRNKLTENRRSLIVSLKFTLRVASMQVPYTAQAPVQWNRASRISFKRVPVMDLNCVSLFRETPQKSIGHNLSFRYPSVRALYSPAASSTDNLHARGGAPVASRNASPSAGKRSVGRRQRHKQAVKSPHGSLRGSLRHMPPSLAMRTGAAGSLRKKTSHTNLLAAMAAGTPAAAHPHAAPQVAPRNQSPQPHLYHRRRRSRIPESWMFGQSAVGESPGPSDIEFYQGGNSVRSGMSNVLARSLPPPPPSQATTGQRVARRAPDSVRSVGPEIKFDSEEVAEEHEYQDYNPGPRVSRQQQQQQTGRGGNGPSGPQYHQQQQYMMSAMGPQYSAPNVGAGGVQGGNQFDYAQHQQQPGIMFQQHHMQHQQQQSHVPMLQGAAADPDNPMSSMGLARNVYTQVRAWNDAGHSSMDQQQSEQPQHQQQPDGAHQFPIDYSVESSGASYAHHSSMFDGVVHHHHHHGGAFVVHDGQGHAHVMADYGSVASSTGDKGSIVSAQ</sequence>
<accession>A0A1Y2I258</accession>